<organism evidence="10 11">
    <name type="scientific">Brachybacterium equifaecis</name>
    <dbReference type="NCBI Taxonomy" id="2910770"/>
    <lineage>
        <taxon>Bacteria</taxon>
        <taxon>Bacillati</taxon>
        <taxon>Actinomycetota</taxon>
        <taxon>Actinomycetes</taxon>
        <taxon>Micrococcales</taxon>
        <taxon>Dermabacteraceae</taxon>
        <taxon>Brachybacterium</taxon>
    </lineage>
</organism>
<evidence type="ECO:0000256" key="8">
    <source>
        <dbReference type="SAM" id="Phobius"/>
    </source>
</evidence>
<keyword evidence="6" id="KW-0067">ATP-binding</keyword>
<dbReference type="RefSeq" id="WP_249737285.1">
    <property type="nucleotide sequence ID" value="NZ_JAKNCJ010000002.1"/>
</dbReference>
<keyword evidence="8" id="KW-0812">Transmembrane</keyword>
<accession>A0ABT0QZW5</accession>
<dbReference type="InterPro" id="IPR011009">
    <property type="entry name" value="Kinase-like_dom_sf"/>
</dbReference>
<feature type="region of interest" description="Disordered" evidence="7">
    <location>
        <begin position="241"/>
        <end position="270"/>
    </location>
</feature>
<keyword evidence="11" id="KW-1185">Reference proteome</keyword>
<evidence type="ECO:0000313" key="11">
    <source>
        <dbReference type="Proteomes" id="UP001203761"/>
    </source>
</evidence>
<feature type="domain" description="Protein kinase" evidence="9">
    <location>
        <begin position="9"/>
        <end position="258"/>
    </location>
</feature>
<dbReference type="GO" id="GO:0016301">
    <property type="term" value="F:kinase activity"/>
    <property type="evidence" value="ECO:0007669"/>
    <property type="project" value="UniProtKB-KW"/>
</dbReference>
<dbReference type="CDD" id="cd14014">
    <property type="entry name" value="STKc_PknB_like"/>
    <property type="match status" value="1"/>
</dbReference>
<feature type="compositionally biased region" description="Low complexity" evidence="7">
    <location>
        <begin position="475"/>
        <end position="491"/>
    </location>
</feature>
<reference evidence="10" key="1">
    <citation type="submission" date="2022-02" db="EMBL/GenBank/DDBJ databases">
        <authorList>
            <person name="Lee M."/>
            <person name="Kim S.-J."/>
            <person name="Jung M.-Y."/>
        </authorList>
    </citation>
    <scope>NUCLEOTIDE SEQUENCE</scope>
    <source>
        <strain evidence="10">JHP9</strain>
    </source>
</reference>
<feature type="compositionally biased region" description="Gly residues" evidence="7">
    <location>
        <begin position="328"/>
        <end position="348"/>
    </location>
</feature>
<feature type="compositionally biased region" description="Low complexity" evidence="7">
    <location>
        <begin position="501"/>
        <end position="517"/>
    </location>
</feature>
<dbReference type="InterPro" id="IPR000719">
    <property type="entry name" value="Prot_kinase_dom"/>
</dbReference>
<feature type="transmembrane region" description="Helical" evidence="8">
    <location>
        <begin position="539"/>
        <end position="561"/>
    </location>
</feature>
<keyword evidence="3" id="KW-0808">Transferase</keyword>
<dbReference type="PROSITE" id="PS50011">
    <property type="entry name" value="PROTEIN_KINASE_DOM"/>
    <property type="match status" value="1"/>
</dbReference>
<evidence type="ECO:0000313" key="10">
    <source>
        <dbReference type="EMBL" id="MCL6423196.1"/>
    </source>
</evidence>
<evidence type="ECO:0000256" key="5">
    <source>
        <dbReference type="ARBA" id="ARBA00022777"/>
    </source>
</evidence>
<evidence type="ECO:0000259" key="9">
    <source>
        <dbReference type="PROSITE" id="PS50011"/>
    </source>
</evidence>
<keyword evidence="8" id="KW-0472">Membrane</keyword>
<dbReference type="Pfam" id="PF00069">
    <property type="entry name" value="Pkinase"/>
    <property type="match status" value="1"/>
</dbReference>
<evidence type="ECO:0000256" key="1">
    <source>
        <dbReference type="ARBA" id="ARBA00012513"/>
    </source>
</evidence>
<dbReference type="EMBL" id="JAKNCJ010000002">
    <property type="protein sequence ID" value="MCL6423196.1"/>
    <property type="molecule type" value="Genomic_DNA"/>
</dbReference>
<name>A0ABT0QZW5_9MICO</name>
<keyword evidence="8" id="KW-1133">Transmembrane helix</keyword>
<evidence type="ECO:0000256" key="6">
    <source>
        <dbReference type="ARBA" id="ARBA00022840"/>
    </source>
</evidence>
<dbReference type="EC" id="2.7.11.1" evidence="1"/>
<keyword evidence="2" id="KW-0723">Serine/threonine-protein kinase</keyword>
<keyword evidence="4" id="KW-0547">Nucleotide-binding</keyword>
<sequence>MPDVIVGRFALIDLIARGGSGSVWRAWDRKARRLCAVKVLRQRDSADLLRFVRETGVTFDHPHLLAPYGWGAEDEHVVIAMPLVSGGTLESVVQREGPFAEPAVAVILDQLLDGLGHMHERGWIHRDVKPANLMFEVSGSGDWPQARLADFGIAVSDQDVRLTHVGMVNGTPGYMAPELFAMAEPHPSHDLYAAGMLALFALNGSLPLRDAPLRADEVARYLHGVAPQLAAVIRRLIDPQPGRRYQDAPTARRDMPRVDPGYPLQHRSGAPVLMRDTLAPLPDGAPGADGQAQEESLLAAAHRGAARHEAAAPVPSGQPAVGDRPTTGGDGPTTGGDGPTAGGDGPTAGGDRPTTGEEAPVLRRVAAEPEAAGPEVAGRLAEEPLAAERPRSAPAQDSAPPSARNGGSPAEPDAPARAEHESAPMVPLQESGVSTDPMPAESTTLRAAPVVQAQARAQAVQDALRPGSSAAPLDPARFAPSSASAPTAGHSPGHGYPSAVQAHSSAQPHPSASVPPSSRDPHQDGSAPSRAGGSHLVRAGLIGAGAGAAIGVPLLAVLLLLI</sequence>
<evidence type="ECO:0000256" key="2">
    <source>
        <dbReference type="ARBA" id="ARBA00022527"/>
    </source>
</evidence>
<dbReference type="Proteomes" id="UP001203761">
    <property type="component" value="Unassembled WGS sequence"/>
</dbReference>
<evidence type="ECO:0000256" key="4">
    <source>
        <dbReference type="ARBA" id="ARBA00022741"/>
    </source>
</evidence>
<feature type="compositionally biased region" description="Basic and acidic residues" evidence="7">
    <location>
        <begin position="244"/>
        <end position="257"/>
    </location>
</feature>
<dbReference type="PANTHER" id="PTHR43289:SF6">
    <property type="entry name" value="SERINE_THREONINE-PROTEIN KINASE NEKL-3"/>
    <property type="match status" value="1"/>
</dbReference>
<protein>
    <recommendedName>
        <fullName evidence="1">non-specific serine/threonine protein kinase</fullName>
        <ecNumber evidence="1">2.7.11.1</ecNumber>
    </recommendedName>
</protein>
<dbReference type="PANTHER" id="PTHR43289">
    <property type="entry name" value="MITOGEN-ACTIVATED PROTEIN KINASE KINASE KINASE 20-RELATED"/>
    <property type="match status" value="1"/>
</dbReference>
<keyword evidence="5 10" id="KW-0418">Kinase</keyword>
<evidence type="ECO:0000256" key="7">
    <source>
        <dbReference type="SAM" id="MobiDB-lite"/>
    </source>
</evidence>
<dbReference type="SMART" id="SM00220">
    <property type="entry name" value="S_TKc"/>
    <property type="match status" value="1"/>
</dbReference>
<feature type="region of interest" description="Disordered" evidence="7">
    <location>
        <begin position="299"/>
        <end position="356"/>
    </location>
</feature>
<comment type="caution">
    <text evidence="10">The sequence shown here is derived from an EMBL/GenBank/DDBJ whole genome shotgun (WGS) entry which is preliminary data.</text>
</comment>
<evidence type="ECO:0000256" key="3">
    <source>
        <dbReference type="ARBA" id="ARBA00022679"/>
    </source>
</evidence>
<feature type="region of interest" description="Disordered" evidence="7">
    <location>
        <begin position="458"/>
        <end position="532"/>
    </location>
</feature>
<dbReference type="Gene3D" id="1.10.510.10">
    <property type="entry name" value="Transferase(Phosphotransferase) domain 1"/>
    <property type="match status" value="1"/>
</dbReference>
<feature type="compositionally biased region" description="Low complexity" evidence="7">
    <location>
        <begin position="392"/>
        <end position="404"/>
    </location>
</feature>
<proteinExistence type="predicted"/>
<dbReference type="SUPFAM" id="SSF56112">
    <property type="entry name" value="Protein kinase-like (PK-like)"/>
    <property type="match status" value="1"/>
</dbReference>
<gene>
    <name evidence="10" type="ORF">Bequi_07330</name>
</gene>
<feature type="region of interest" description="Disordered" evidence="7">
    <location>
        <begin position="385"/>
        <end position="440"/>
    </location>
</feature>